<dbReference type="GO" id="GO:0035438">
    <property type="term" value="F:cyclic-di-GMP binding"/>
    <property type="evidence" value="ECO:0007669"/>
    <property type="project" value="InterPro"/>
</dbReference>
<evidence type="ECO:0000259" key="1">
    <source>
        <dbReference type="Pfam" id="PF07238"/>
    </source>
</evidence>
<proteinExistence type="predicted"/>
<evidence type="ECO:0000313" key="3">
    <source>
        <dbReference type="Proteomes" id="UP000427769"/>
    </source>
</evidence>
<dbReference type="Proteomes" id="UP000427769">
    <property type="component" value="Chromosome"/>
</dbReference>
<keyword evidence="3" id="KW-1185">Reference proteome</keyword>
<dbReference type="EMBL" id="AP021875">
    <property type="protein sequence ID" value="BBO75767.1"/>
    <property type="molecule type" value="Genomic_DNA"/>
</dbReference>
<sequence>MEIVFRHSDRLYTGSLKDISLGGVYIETYSVNQFSKKDIVTISIPFASGQKNLKRKGCIKWLNNAGFAVEFM</sequence>
<feature type="domain" description="PilZ" evidence="1">
    <location>
        <begin position="3"/>
        <end position="71"/>
    </location>
</feature>
<reference evidence="2 3" key="1">
    <citation type="submission" date="2019-11" db="EMBL/GenBank/DDBJ databases">
        <title>Comparative genomics of hydrocarbon-degrading Desulfosarcina strains.</title>
        <authorList>
            <person name="Watanabe M."/>
            <person name="Kojima H."/>
            <person name="Fukui M."/>
        </authorList>
    </citation>
    <scope>NUCLEOTIDE SEQUENCE [LARGE SCALE GENOMIC DNA]</scope>
    <source>
        <strain evidence="2 3">PP31</strain>
    </source>
</reference>
<accession>A0A5K7ZI83</accession>
<dbReference type="Pfam" id="PF07238">
    <property type="entry name" value="PilZ"/>
    <property type="match status" value="1"/>
</dbReference>
<evidence type="ECO:0000313" key="2">
    <source>
        <dbReference type="EMBL" id="BBO75767.1"/>
    </source>
</evidence>
<organism evidence="2 3">
    <name type="scientific">Desulfosarcina widdelii</name>
    <dbReference type="NCBI Taxonomy" id="947919"/>
    <lineage>
        <taxon>Bacteria</taxon>
        <taxon>Pseudomonadati</taxon>
        <taxon>Thermodesulfobacteriota</taxon>
        <taxon>Desulfobacteria</taxon>
        <taxon>Desulfobacterales</taxon>
        <taxon>Desulfosarcinaceae</taxon>
        <taxon>Desulfosarcina</taxon>
    </lineage>
</organism>
<dbReference type="InterPro" id="IPR009875">
    <property type="entry name" value="PilZ_domain"/>
</dbReference>
<protein>
    <recommendedName>
        <fullName evidence="1">PilZ domain-containing protein</fullName>
    </recommendedName>
</protein>
<dbReference type="AlphaFoldDB" id="A0A5K7ZI83"/>
<dbReference type="Gene3D" id="2.40.10.220">
    <property type="entry name" value="predicted glycosyltransferase like domains"/>
    <property type="match status" value="1"/>
</dbReference>
<name>A0A5K7ZI83_9BACT</name>
<dbReference type="KEGG" id="dwd:DSCW_31840"/>
<dbReference type="SUPFAM" id="SSF141371">
    <property type="entry name" value="PilZ domain-like"/>
    <property type="match status" value="1"/>
</dbReference>
<gene>
    <name evidence="2" type="ORF">DSCW_31840</name>
</gene>